<evidence type="ECO:0000256" key="5">
    <source>
        <dbReference type="ARBA" id="ARBA00022989"/>
    </source>
</evidence>
<dbReference type="EC" id="2.4.-.-" evidence="9"/>
<name>A0A0W1AN68_9GAMM</name>
<accession>A0A0W1AN68</accession>
<dbReference type="CDD" id="cd04187">
    <property type="entry name" value="DPM1_like_bac"/>
    <property type="match status" value="1"/>
</dbReference>
<feature type="transmembrane region" description="Helical" evidence="7">
    <location>
        <begin position="226"/>
        <end position="249"/>
    </location>
</feature>
<dbReference type="STRING" id="66969.Lwal_0224"/>
<protein>
    <submittedName>
        <fullName evidence="9">Putative glycosyltransferase</fullName>
        <ecNumber evidence="9">2.4.-.-</ecNumber>
    </submittedName>
</protein>
<evidence type="ECO:0000256" key="4">
    <source>
        <dbReference type="ARBA" id="ARBA00022692"/>
    </source>
</evidence>
<keyword evidence="10" id="KW-1185">Reference proteome</keyword>
<dbReference type="InterPro" id="IPR001173">
    <property type="entry name" value="Glyco_trans_2-like"/>
</dbReference>
<dbReference type="Proteomes" id="UP000054729">
    <property type="component" value="Unassembled WGS sequence"/>
</dbReference>
<evidence type="ECO:0000256" key="1">
    <source>
        <dbReference type="ARBA" id="ARBA00004141"/>
    </source>
</evidence>
<comment type="subcellular location">
    <subcellularLocation>
        <location evidence="1">Membrane</location>
        <topology evidence="1">Multi-pass membrane protein</topology>
    </subcellularLocation>
</comment>
<dbReference type="SUPFAM" id="SSF53448">
    <property type="entry name" value="Nucleotide-diphospho-sugar transferases"/>
    <property type="match status" value="1"/>
</dbReference>
<dbReference type="OrthoDB" id="9811884at2"/>
<evidence type="ECO:0000256" key="2">
    <source>
        <dbReference type="ARBA" id="ARBA00022676"/>
    </source>
</evidence>
<feature type="transmembrane region" description="Helical" evidence="7">
    <location>
        <begin position="261"/>
        <end position="286"/>
    </location>
</feature>
<reference evidence="9 10" key="1">
    <citation type="submission" date="2015-11" db="EMBL/GenBank/DDBJ databases">
        <title>Genomic analysis of 38 Legionella species identifies large and diverse effector repertoires.</title>
        <authorList>
            <person name="Burstein D."/>
            <person name="Amaro F."/>
            <person name="Zusman T."/>
            <person name="Lifshitz Z."/>
            <person name="Cohen O."/>
            <person name="Gilbert J.A."/>
            <person name="Pupko T."/>
            <person name="Shuman H.A."/>
            <person name="Segal G."/>
        </authorList>
    </citation>
    <scope>NUCLEOTIDE SEQUENCE [LARGE SCALE GENOMIC DNA]</scope>
    <source>
        <strain evidence="9 10">ATCC 51914</strain>
    </source>
</reference>
<evidence type="ECO:0000256" key="3">
    <source>
        <dbReference type="ARBA" id="ARBA00022679"/>
    </source>
</evidence>
<keyword evidence="2 9" id="KW-0328">Glycosyltransferase</keyword>
<dbReference type="GO" id="GO:0005886">
    <property type="term" value="C:plasma membrane"/>
    <property type="evidence" value="ECO:0007669"/>
    <property type="project" value="TreeGrafter"/>
</dbReference>
<feature type="domain" description="Glycosyltransferase 2-like" evidence="8">
    <location>
        <begin position="4"/>
        <end position="169"/>
    </location>
</feature>
<keyword evidence="4 7" id="KW-0812">Transmembrane</keyword>
<dbReference type="GO" id="GO:0016757">
    <property type="term" value="F:glycosyltransferase activity"/>
    <property type="evidence" value="ECO:0007669"/>
    <property type="project" value="UniProtKB-KW"/>
</dbReference>
<dbReference type="InterPro" id="IPR050256">
    <property type="entry name" value="Glycosyltransferase_2"/>
</dbReference>
<dbReference type="EMBL" id="LNZB01000006">
    <property type="protein sequence ID" value="KTD82746.1"/>
    <property type="molecule type" value="Genomic_DNA"/>
</dbReference>
<dbReference type="AlphaFoldDB" id="A0A0W1AN68"/>
<evidence type="ECO:0000313" key="10">
    <source>
        <dbReference type="Proteomes" id="UP000054729"/>
    </source>
</evidence>
<dbReference type="PATRIC" id="fig|66969.6.peg.248"/>
<dbReference type="InterPro" id="IPR029044">
    <property type="entry name" value="Nucleotide-diphossugar_trans"/>
</dbReference>
<evidence type="ECO:0000256" key="6">
    <source>
        <dbReference type="ARBA" id="ARBA00023136"/>
    </source>
</evidence>
<keyword evidence="3 9" id="KW-0808">Transferase</keyword>
<sequence>MQLSIVTTLYSSSKYIHEFYNRMTKTLHNLKIKNYEIILVNDGSPDNSKSIALDICNSDSRVHLIDLSRNFGHHKAMKCGLQEAIGDMVFLIDVDLEEEPENLELFINAINQDIETDIVVGIIEEKKSTFIKRFFSKLFYKTFNFLSNTKIKNNEGVSRLMKRNYLKALLSYNEKEIFYPAIWIDAGFNRKEVLITKNYDGFTTYTFKKRLEMSVEAITSYSNKPLIFIFYLGLNFILLSLCLTIFLIIKRATNQNIPIGWTSIATLILMVGGVITSSLGIIGIYLSKIFTEVKARPTYLIRRKYNNGHLINLIGLEKKYDEDTICQ</sequence>
<organism evidence="9 10">
    <name type="scientific">Legionella waltersii</name>
    <dbReference type="NCBI Taxonomy" id="66969"/>
    <lineage>
        <taxon>Bacteria</taxon>
        <taxon>Pseudomonadati</taxon>
        <taxon>Pseudomonadota</taxon>
        <taxon>Gammaproteobacteria</taxon>
        <taxon>Legionellales</taxon>
        <taxon>Legionellaceae</taxon>
        <taxon>Legionella</taxon>
    </lineage>
</organism>
<keyword evidence="5 7" id="KW-1133">Transmembrane helix</keyword>
<proteinExistence type="predicted"/>
<dbReference type="PANTHER" id="PTHR48090">
    <property type="entry name" value="UNDECAPRENYL-PHOSPHATE 4-DEOXY-4-FORMAMIDO-L-ARABINOSE TRANSFERASE-RELATED"/>
    <property type="match status" value="1"/>
</dbReference>
<gene>
    <name evidence="9" type="primary">pimF</name>
    <name evidence="9" type="ORF">Lwal_0224</name>
</gene>
<evidence type="ECO:0000256" key="7">
    <source>
        <dbReference type="SAM" id="Phobius"/>
    </source>
</evidence>
<dbReference type="PANTHER" id="PTHR48090:SF1">
    <property type="entry name" value="PROPHAGE BACTOPRENOL GLUCOSYL TRANSFERASE HOMOLOG"/>
    <property type="match status" value="1"/>
</dbReference>
<evidence type="ECO:0000259" key="8">
    <source>
        <dbReference type="Pfam" id="PF00535"/>
    </source>
</evidence>
<evidence type="ECO:0000313" key="9">
    <source>
        <dbReference type="EMBL" id="KTD82746.1"/>
    </source>
</evidence>
<comment type="caution">
    <text evidence="9">The sequence shown here is derived from an EMBL/GenBank/DDBJ whole genome shotgun (WGS) entry which is preliminary data.</text>
</comment>
<keyword evidence="6 7" id="KW-0472">Membrane</keyword>
<dbReference type="RefSeq" id="WP_058479094.1">
    <property type="nucleotide sequence ID" value="NZ_CAAAIQ010000003.1"/>
</dbReference>
<dbReference type="Gene3D" id="3.90.550.10">
    <property type="entry name" value="Spore Coat Polysaccharide Biosynthesis Protein SpsA, Chain A"/>
    <property type="match status" value="1"/>
</dbReference>
<dbReference type="Pfam" id="PF00535">
    <property type="entry name" value="Glycos_transf_2"/>
    <property type="match status" value="1"/>
</dbReference>